<dbReference type="InterPro" id="IPR029063">
    <property type="entry name" value="SAM-dependent_MTases_sf"/>
</dbReference>
<dbReference type="Gene3D" id="3.40.50.150">
    <property type="entry name" value="Vaccinia Virus protein VP39"/>
    <property type="match status" value="1"/>
</dbReference>
<dbReference type="EMBL" id="JBHSMQ010000006">
    <property type="protein sequence ID" value="MFC5456531.1"/>
    <property type="molecule type" value="Genomic_DNA"/>
</dbReference>
<keyword evidence="3" id="KW-0949">S-adenosyl-L-methionine</keyword>
<dbReference type="InterPro" id="IPR001077">
    <property type="entry name" value="COMT_C"/>
</dbReference>
<reference evidence="6" key="1">
    <citation type="journal article" date="2019" name="Int. J. Syst. Evol. Microbiol.">
        <title>The Global Catalogue of Microorganisms (GCM) 10K type strain sequencing project: providing services to taxonomists for standard genome sequencing and annotation.</title>
        <authorList>
            <consortium name="The Broad Institute Genomics Platform"/>
            <consortium name="The Broad Institute Genome Sequencing Center for Infectious Disease"/>
            <person name="Wu L."/>
            <person name="Ma J."/>
        </authorList>
    </citation>
    <scope>NUCLEOTIDE SEQUENCE [LARGE SCALE GENOMIC DNA]</scope>
    <source>
        <strain evidence="6">CGMCC 4.1469</strain>
    </source>
</reference>
<dbReference type="GO" id="GO:0008168">
    <property type="term" value="F:methyltransferase activity"/>
    <property type="evidence" value="ECO:0007669"/>
    <property type="project" value="UniProtKB-KW"/>
</dbReference>
<proteinExistence type="predicted"/>
<feature type="domain" description="O-methyltransferase C-terminal" evidence="4">
    <location>
        <begin position="137"/>
        <end position="321"/>
    </location>
</feature>
<sequence length="341" mass="37316">MMHDLTSAPVTDPTSIYRYRDCLYGADMVTAALSVDFFTWLSANPSSLAGICEHFGFKERPADTMMTLFAANDWVRNVGGVFHTTEVAREFMCAGPVWDVRPYFASLHDRPIARDFLEVLRTDKPAGWSGDKAAFDWHKAMEQEDFARKFTAAMDCRGVLLSQALAKKLDLTGRSCVLDIGAGSGVYACAITAQHKHMRGVAFDQAPVDRIASKLIEERGCAERVSVATGNMVEGMPAGCDVHLFSNVLHDWGVAEVEKLLAVSHAALPAGGLLIIHDAFINADKTGPLHVAEYSCLLMHATQGKCYSTGEYAQLLDKAGFTPGEYHDTIIARGFMTAIRR</sequence>
<evidence type="ECO:0000256" key="2">
    <source>
        <dbReference type="ARBA" id="ARBA00022679"/>
    </source>
</evidence>
<dbReference type="CDD" id="cd02440">
    <property type="entry name" value="AdoMet_MTases"/>
    <property type="match status" value="1"/>
</dbReference>
<organism evidence="5 6">
    <name type="scientific">Prosthecobacter fluviatilis</name>
    <dbReference type="NCBI Taxonomy" id="445931"/>
    <lineage>
        <taxon>Bacteria</taxon>
        <taxon>Pseudomonadati</taxon>
        <taxon>Verrucomicrobiota</taxon>
        <taxon>Verrucomicrobiia</taxon>
        <taxon>Verrucomicrobiales</taxon>
        <taxon>Verrucomicrobiaceae</taxon>
        <taxon>Prosthecobacter</taxon>
    </lineage>
</organism>
<dbReference type="InterPro" id="IPR016461">
    <property type="entry name" value="COMT-like"/>
</dbReference>
<dbReference type="Pfam" id="PF00891">
    <property type="entry name" value="Methyltransf_2"/>
    <property type="match status" value="1"/>
</dbReference>
<evidence type="ECO:0000256" key="1">
    <source>
        <dbReference type="ARBA" id="ARBA00022603"/>
    </source>
</evidence>
<protein>
    <submittedName>
        <fullName evidence="5">Methyltransferase</fullName>
    </submittedName>
</protein>
<evidence type="ECO:0000256" key="3">
    <source>
        <dbReference type="ARBA" id="ARBA00022691"/>
    </source>
</evidence>
<dbReference type="RefSeq" id="WP_377168862.1">
    <property type="nucleotide sequence ID" value="NZ_JBHSMQ010000006.1"/>
</dbReference>
<dbReference type="PANTHER" id="PTHR11746">
    <property type="entry name" value="O-METHYLTRANSFERASE"/>
    <property type="match status" value="1"/>
</dbReference>
<keyword evidence="1 5" id="KW-0489">Methyltransferase</keyword>
<evidence type="ECO:0000259" key="4">
    <source>
        <dbReference type="Pfam" id="PF00891"/>
    </source>
</evidence>
<dbReference type="PROSITE" id="PS51683">
    <property type="entry name" value="SAM_OMT_II"/>
    <property type="match status" value="1"/>
</dbReference>
<evidence type="ECO:0000313" key="6">
    <source>
        <dbReference type="Proteomes" id="UP001596052"/>
    </source>
</evidence>
<name>A0ABW0KV60_9BACT</name>
<dbReference type="Proteomes" id="UP001596052">
    <property type="component" value="Unassembled WGS sequence"/>
</dbReference>
<accession>A0ABW0KV60</accession>
<keyword evidence="2" id="KW-0808">Transferase</keyword>
<dbReference type="GO" id="GO:0032259">
    <property type="term" value="P:methylation"/>
    <property type="evidence" value="ECO:0007669"/>
    <property type="project" value="UniProtKB-KW"/>
</dbReference>
<keyword evidence="6" id="KW-1185">Reference proteome</keyword>
<evidence type="ECO:0000313" key="5">
    <source>
        <dbReference type="EMBL" id="MFC5456531.1"/>
    </source>
</evidence>
<dbReference type="SUPFAM" id="SSF53335">
    <property type="entry name" value="S-adenosyl-L-methionine-dependent methyltransferases"/>
    <property type="match status" value="1"/>
</dbReference>
<comment type="caution">
    <text evidence="5">The sequence shown here is derived from an EMBL/GenBank/DDBJ whole genome shotgun (WGS) entry which is preliminary data.</text>
</comment>
<gene>
    <name evidence="5" type="ORF">ACFQDI_16825</name>
</gene>